<evidence type="ECO:0000313" key="2">
    <source>
        <dbReference type="EMBL" id="GMH15318.1"/>
    </source>
</evidence>
<sequence length="180" mass="20337">MAEPPLKRHREETDEEEEVLKRQKSYKDIISILEGDEEEPNEDLSSIITTLQQEISSASDNFTSSSYDFALTDQTSMLSSSFAEIVNPSTAEYFSLGPPDKSKEEEEEDDERERVMRHLIEASDDELGIPSTEGRRVDDDQRVAAGEISRGDLLPLDDSLWEVEDEAANYSSLLQSLPFL</sequence>
<dbReference type="EMBL" id="BSYO01000015">
    <property type="protein sequence ID" value="GMH15318.1"/>
    <property type="molecule type" value="Genomic_DNA"/>
</dbReference>
<reference evidence="2" key="1">
    <citation type="submission" date="2023-05" db="EMBL/GenBank/DDBJ databases">
        <title>Nepenthes gracilis genome sequencing.</title>
        <authorList>
            <person name="Fukushima K."/>
        </authorList>
    </citation>
    <scope>NUCLEOTIDE SEQUENCE</scope>
    <source>
        <strain evidence="2">SING2019-196</strain>
    </source>
</reference>
<evidence type="ECO:0000313" key="3">
    <source>
        <dbReference type="Proteomes" id="UP001279734"/>
    </source>
</evidence>
<organism evidence="2 3">
    <name type="scientific">Nepenthes gracilis</name>
    <name type="common">Slender pitcher plant</name>
    <dbReference type="NCBI Taxonomy" id="150966"/>
    <lineage>
        <taxon>Eukaryota</taxon>
        <taxon>Viridiplantae</taxon>
        <taxon>Streptophyta</taxon>
        <taxon>Embryophyta</taxon>
        <taxon>Tracheophyta</taxon>
        <taxon>Spermatophyta</taxon>
        <taxon>Magnoliopsida</taxon>
        <taxon>eudicotyledons</taxon>
        <taxon>Gunneridae</taxon>
        <taxon>Pentapetalae</taxon>
        <taxon>Caryophyllales</taxon>
        <taxon>Nepenthaceae</taxon>
        <taxon>Nepenthes</taxon>
    </lineage>
</organism>
<evidence type="ECO:0000256" key="1">
    <source>
        <dbReference type="SAM" id="MobiDB-lite"/>
    </source>
</evidence>
<feature type="region of interest" description="Disordered" evidence="1">
    <location>
        <begin position="91"/>
        <end position="112"/>
    </location>
</feature>
<accession>A0AAD3SNY5</accession>
<proteinExistence type="predicted"/>
<feature type="region of interest" description="Disordered" evidence="1">
    <location>
        <begin position="1"/>
        <end position="20"/>
    </location>
</feature>
<feature type="compositionally biased region" description="Basic and acidic residues" evidence="1">
    <location>
        <begin position="1"/>
        <end position="12"/>
    </location>
</feature>
<name>A0AAD3SNY5_NEPGR</name>
<keyword evidence="3" id="KW-1185">Reference proteome</keyword>
<dbReference type="PANTHER" id="PTHR34539">
    <property type="entry name" value="T6J4.11 PROTEIN"/>
    <property type="match status" value="1"/>
</dbReference>
<dbReference type="PANTHER" id="PTHR34539:SF3">
    <property type="entry name" value="NAC DOMAIN-CONTAINING PROTEIN"/>
    <property type="match status" value="1"/>
</dbReference>
<dbReference type="Proteomes" id="UP001279734">
    <property type="component" value="Unassembled WGS sequence"/>
</dbReference>
<protein>
    <submittedName>
        <fullName evidence="2">Uncharacterized protein</fullName>
    </submittedName>
</protein>
<gene>
    <name evidence="2" type="ORF">Nepgr_017159</name>
</gene>
<comment type="caution">
    <text evidence="2">The sequence shown here is derived from an EMBL/GenBank/DDBJ whole genome shotgun (WGS) entry which is preliminary data.</text>
</comment>
<dbReference type="AlphaFoldDB" id="A0AAD3SNY5"/>